<feature type="region of interest" description="Disordered" evidence="2">
    <location>
        <begin position="25"/>
        <end position="92"/>
    </location>
</feature>
<dbReference type="SUPFAM" id="SSF48371">
    <property type="entry name" value="ARM repeat"/>
    <property type="match status" value="1"/>
</dbReference>
<dbReference type="InterPro" id="IPR016024">
    <property type="entry name" value="ARM-type_fold"/>
</dbReference>
<evidence type="ECO:0000313" key="4">
    <source>
        <dbReference type="Proteomes" id="UP000078512"/>
    </source>
</evidence>
<dbReference type="AlphaFoldDB" id="A0A197KI14"/>
<accession>A0A197KI14</accession>
<evidence type="ECO:0000313" key="3">
    <source>
        <dbReference type="EMBL" id="OAQ35979.1"/>
    </source>
</evidence>
<name>A0A197KI14_9FUNG</name>
<feature type="coiled-coil region" evidence="1">
    <location>
        <begin position="917"/>
        <end position="944"/>
    </location>
</feature>
<feature type="compositionally biased region" description="Acidic residues" evidence="2">
    <location>
        <begin position="70"/>
        <end position="79"/>
    </location>
</feature>
<protein>
    <submittedName>
        <fullName evidence="3">Uncharacterized protein</fullName>
    </submittedName>
</protein>
<proteinExistence type="predicted"/>
<feature type="compositionally biased region" description="Polar residues" evidence="2">
    <location>
        <begin position="30"/>
        <end position="49"/>
    </location>
</feature>
<feature type="region of interest" description="Disordered" evidence="2">
    <location>
        <begin position="849"/>
        <end position="871"/>
    </location>
</feature>
<gene>
    <name evidence="3" type="ORF">K457DRAFT_120719</name>
</gene>
<dbReference type="OrthoDB" id="2471962at2759"/>
<keyword evidence="4" id="KW-1185">Reference proteome</keyword>
<evidence type="ECO:0000256" key="1">
    <source>
        <dbReference type="SAM" id="Coils"/>
    </source>
</evidence>
<dbReference type="EMBL" id="KV442013">
    <property type="protein sequence ID" value="OAQ35979.1"/>
    <property type="molecule type" value="Genomic_DNA"/>
</dbReference>
<sequence length="964" mass="107352">MSGRGRGKTSVIKKIVREVEQQRIKAEASKQANIQAIQRTNLMSSQDTSGAKGRKSTSASTKAKKRKPDEDDDARDEDEQKPAGSGATKAKGKATVDLYHALRSSEGDTIASMKHWASNYSKSALPALTHLTNLVLGLCGLDKVPTLKANMISQEAHIDFSNQGLSQMRLKDLPGEENYDVNKYTDLLQMVDSAIRTWAETCKEKWLMDPSLAGKEQKKTATPPAPLMILLCTSLIQKNIFISHTLRQLATSSTNKIAALDKYVVAFQDAVRASPLYDDHDWQTTFTSALSSWCSLSPVTFVCASRLTCLETMINSQWRNIRLEVLKCLQRVLAIVGENEEMGLCLKSAMHSLICLAASEPDLPVRSIALDTLLQVLPKLALEEQDQQRLFLLSLMPLDDAVSDSSEISKSVASMLQAMFERYAEDKKSKLEQLTDMSYSGRHILGLIWGVIRMITVVRKAFNETELEYFTSADVSRCRTAIKLLFMVEKKLKDEELLLRMFLNFALDNKEKVVLLPTTSDQGLSYEEYINVFLMAVNVSNKVQVETTNLVDKMTNTDFASKQIDRTLLLRTNAGNDACRYNFEAPELQQLPFNDSMVNFIAEQVKMAVVNLMSIVTKRAGTIEKAMKEDEDSTGRDFYLEAAEFQIYQECAGGSAAHLIYSVISGVQAYLIGLKPAVIIMAHLMAFQHHFQQPLSDLMNSVHLHTFNNTLSTIEGAAALKDLLELASASLPQSFESEVKGGRSHKGTKRLAAMWSKALKENAFNPLTASGYTDEDLSFLYTTLIKVALSKILGEKDDLFWDALKIIPLPKKPSRELCGCVDRLRNLDSNASSGSAEYVAFFDQSMDKEGNHPSLSRKDPPSGALSRKAAEKASVKTVKAEDQAIHDELDKCDSLILKLQGELGKYDPDRKHDAGKRTEVIEDIEFLNEKKKELTQELSRHLQREVKGLNIHGEDTDMGSSSSW</sequence>
<organism evidence="3 4">
    <name type="scientific">Linnemannia elongata AG-77</name>
    <dbReference type="NCBI Taxonomy" id="1314771"/>
    <lineage>
        <taxon>Eukaryota</taxon>
        <taxon>Fungi</taxon>
        <taxon>Fungi incertae sedis</taxon>
        <taxon>Mucoromycota</taxon>
        <taxon>Mortierellomycotina</taxon>
        <taxon>Mortierellomycetes</taxon>
        <taxon>Mortierellales</taxon>
        <taxon>Mortierellaceae</taxon>
        <taxon>Linnemannia</taxon>
    </lineage>
</organism>
<dbReference type="Proteomes" id="UP000078512">
    <property type="component" value="Unassembled WGS sequence"/>
</dbReference>
<feature type="compositionally biased region" description="Basic and acidic residues" evidence="2">
    <location>
        <begin position="849"/>
        <end position="860"/>
    </location>
</feature>
<reference evidence="3 4" key="1">
    <citation type="submission" date="2016-05" db="EMBL/GenBank/DDBJ databases">
        <title>Genome sequencing reveals origins of a unique bacterial endosymbiosis in the earliest lineages of terrestrial Fungi.</title>
        <authorList>
            <consortium name="DOE Joint Genome Institute"/>
            <person name="Uehling J."/>
            <person name="Gryganskyi A."/>
            <person name="Hameed K."/>
            <person name="Tschaplinski T."/>
            <person name="Misztal P."/>
            <person name="Wu S."/>
            <person name="Desiro A."/>
            <person name="Vande Pol N."/>
            <person name="Du Z.-Y."/>
            <person name="Zienkiewicz A."/>
            <person name="Zienkiewicz K."/>
            <person name="Morin E."/>
            <person name="Tisserant E."/>
            <person name="Splivallo R."/>
            <person name="Hainaut M."/>
            <person name="Henrissat B."/>
            <person name="Ohm R."/>
            <person name="Kuo A."/>
            <person name="Yan J."/>
            <person name="Lipzen A."/>
            <person name="Nolan M."/>
            <person name="Labutti K."/>
            <person name="Barry K."/>
            <person name="Goldstein A."/>
            <person name="Labbe J."/>
            <person name="Schadt C."/>
            <person name="Tuskan G."/>
            <person name="Grigoriev I."/>
            <person name="Martin F."/>
            <person name="Vilgalys R."/>
            <person name="Bonito G."/>
        </authorList>
    </citation>
    <scope>NUCLEOTIDE SEQUENCE [LARGE SCALE GENOMIC DNA]</scope>
    <source>
        <strain evidence="3 4">AG-77</strain>
    </source>
</reference>
<evidence type="ECO:0000256" key="2">
    <source>
        <dbReference type="SAM" id="MobiDB-lite"/>
    </source>
</evidence>
<keyword evidence="1" id="KW-0175">Coiled coil</keyword>